<evidence type="ECO:0000256" key="1">
    <source>
        <dbReference type="SAM" id="MobiDB-lite"/>
    </source>
</evidence>
<organism evidence="2 3">
    <name type="scientific">Mizuhopecten yessoensis</name>
    <name type="common">Japanese scallop</name>
    <name type="synonym">Patinopecten yessoensis</name>
    <dbReference type="NCBI Taxonomy" id="6573"/>
    <lineage>
        <taxon>Eukaryota</taxon>
        <taxon>Metazoa</taxon>
        <taxon>Spiralia</taxon>
        <taxon>Lophotrochozoa</taxon>
        <taxon>Mollusca</taxon>
        <taxon>Bivalvia</taxon>
        <taxon>Autobranchia</taxon>
        <taxon>Pteriomorphia</taxon>
        <taxon>Pectinida</taxon>
        <taxon>Pectinoidea</taxon>
        <taxon>Pectinidae</taxon>
        <taxon>Mizuhopecten</taxon>
    </lineage>
</organism>
<keyword evidence="3" id="KW-1185">Reference proteome</keyword>
<dbReference type="Proteomes" id="UP000242188">
    <property type="component" value="Unassembled WGS sequence"/>
</dbReference>
<gene>
    <name evidence="2" type="ORF">KP79_PYT18945</name>
</gene>
<dbReference type="AlphaFoldDB" id="A0A210QZX9"/>
<evidence type="ECO:0000313" key="2">
    <source>
        <dbReference type="EMBL" id="OWF54201.1"/>
    </source>
</evidence>
<dbReference type="EMBL" id="NEDP02001154">
    <property type="protein sequence ID" value="OWF54201.1"/>
    <property type="molecule type" value="Genomic_DNA"/>
</dbReference>
<evidence type="ECO:0000313" key="3">
    <source>
        <dbReference type="Proteomes" id="UP000242188"/>
    </source>
</evidence>
<protein>
    <submittedName>
        <fullName evidence="2">Uncharacterized protein</fullName>
    </submittedName>
</protein>
<feature type="region of interest" description="Disordered" evidence="1">
    <location>
        <begin position="248"/>
        <end position="268"/>
    </location>
</feature>
<accession>A0A210QZX9</accession>
<sequence>MAFFLTQKVDFQVEGISPRTSQIQKSDKDPDICRDTSTGELKSRARKLNAKSVSCKNKLCHDLHARRITEKKTHLKTAKTAGTRKKRAKSVVQNEVFKLCVQPQRKRGSSSNRDVYNMSARDVKTPTAEEIKLIDDISQKLPEKALFDILCGHFAKVGSHTRDEFLRRAIKWRHGTVHRNTNSHCIICHLQRLTAQPIQTNFDRTISSGFSPKSHYDKYTREGPPGKHNIGHDLLSICKKADLMLKNNQERKTPPPPPPGSSALASNPSNCLLSLRETPDSEYSDNNADRLLQIYMQPQQREIHYQCQPRLPPFLLNSGTLPPEMATVYKRKALRGGFLKKDIPQEKDKNRTDAELTKQVTFPISSLGLSFTIPTHNKNVSVQRPATTKDPIQSLMYKPSKPILPPIRRNISFKVKIG</sequence>
<reference evidence="2 3" key="1">
    <citation type="journal article" date="2017" name="Nat. Ecol. Evol.">
        <title>Scallop genome provides insights into evolution of bilaterian karyotype and development.</title>
        <authorList>
            <person name="Wang S."/>
            <person name="Zhang J."/>
            <person name="Jiao W."/>
            <person name="Li J."/>
            <person name="Xun X."/>
            <person name="Sun Y."/>
            <person name="Guo X."/>
            <person name="Huan P."/>
            <person name="Dong B."/>
            <person name="Zhang L."/>
            <person name="Hu X."/>
            <person name="Sun X."/>
            <person name="Wang J."/>
            <person name="Zhao C."/>
            <person name="Wang Y."/>
            <person name="Wang D."/>
            <person name="Huang X."/>
            <person name="Wang R."/>
            <person name="Lv J."/>
            <person name="Li Y."/>
            <person name="Zhang Z."/>
            <person name="Liu B."/>
            <person name="Lu W."/>
            <person name="Hui Y."/>
            <person name="Liang J."/>
            <person name="Zhou Z."/>
            <person name="Hou R."/>
            <person name="Li X."/>
            <person name="Liu Y."/>
            <person name="Li H."/>
            <person name="Ning X."/>
            <person name="Lin Y."/>
            <person name="Zhao L."/>
            <person name="Xing Q."/>
            <person name="Dou J."/>
            <person name="Li Y."/>
            <person name="Mao J."/>
            <person name="Guo H."/>
            <person name="Dou H."/>
            <person name="Li T."/>
            <person name="Mu C."/>
            <person name="Jiang W."/>
            <person name="Fu Q."/>
            <person name="Fu X."/>
            <person name="Miao Y."/>
            <person name="Liu J."/>
            <person name="Yu Q."/>
            <person name="Li R."/>
            <person name="Liao H."/>
            <person name="Li X."/>
            <person name="Kong Y."/>
            <person name="Jiang Z."/>
            <person name="Chourrout D."/>
            <person name="Li R."/>
            <person name="Bao Z."/>
        </authorList>
    </citation>
    <scope>NUCLEOTIDE SEQUENCE [LARGE SCALE GENOMIC DNA]</scope>
    <source>
        <strain evidence="2 3">PY_sf001</strain>
    </source>
</reference>
<proteinExistence type="predicted"/>
<name>A0A210QZX9_MIZYE</name>
<comment type="caution">
    <text evidence="2">The sequence shown here is derived from an EMBL/GenBank/DDBJ whole genome shotgun (WGS) entry which is preliminary data.</text>
</comment>